<protein>
    <submittedName>
        <fullName evidence="2">PadR family transcriptional regulator</fullName>
    </submittedName>
</protein>
<dbReference type="Pfam" id="PF03551">
    <property type="entry name" value="PadR"/>
    <property type="match status" value="1"/>
</dbReference>
<dbReference type="Proteomes" id="UP000611629">
    <property type="component" value="Unassembled WGS sequence"/>
</dbReference>
<dbReference type="InterPro" id="IPR036388">
    <property type="entry name" value="WH-like_DNA-bd_sf"/>
</dbReference>
<dbReference type="EMBL" id="JACBNQ010000019">
    <property type="protein sequence ID" value="NYB75261.1"/>
    <property type="molecule type" value="Genomic_DNA"/>
</dbReference>
<dbReference type="InterPro" id="IPR005149">
    <property type="entry name" value="Tscrpt_reg_PadR_N"/>
</dbReference>
<evidence type="ECO:0000313" key="2">
    <source>
        <dbReference type="EMBL" id="NYB75261.1"/>
    </source>
</evidence>
<gene>
    <name evidence="2" type="ORF">HZF24_14020</name>
</gene>
<dbReference type="RefSeq" id="WP_179238966.1">
    <property type="nucleotide sequence ID" value="NZ_JACBNQ010000019.1"/>
</dbReference>
<reference evidence="2" key="1">
    <citation type="submission" date="2020-07" db="EMBL/GenBank/DDBJ databases">
        <title>Genomic analysis of a strain of Sedimentibacter Hydroxybenzoicus DSM7310.</title>
        <authorList>
            <person name="Ma S."/>
        </authorList>
    </citation>
    <scope>NUCLEOTIDE SEQUENCE</scope>
    <source>
        <strain evidence="2">DSM 7310</strain>
    </source>
</reference>
<proteinExistence type="predicted"/>
<dbReference type="PANTHER" id="PTHR43252">
    <property type="entry name" value="TRANSCRIPTIONAL REGULATOR YQJI"/>
    <property type="match status" value="1"/>
</dbReference>
<dbReference type="AlphaFoldDB" id="A0A974GXJ2"/>
<dbReference type="Gene3D" id="1.10.10.10">
    <property type="entry name" value="Winged helix-like DNA-binding domain superfamily/Winged helix DNA-binding domain"/>
    <property type="match status" value="1"/>
</dbReference>
<dbReference type="PANTHER" id="PTHR43252:SF6">
    <property type="entry name" value="NEGATIVE TRANSCRIPTION REGULATOR PADR"/>
    <property type="match status" value="1"/>
</dbReference>
<dbReference type="InterPro" id="IPR036390">
    <property type="entry name" value="WH_DNA-bd_sf"/>
</dbReference>
<name>A0A974GXJ2_SEDHY</name>
<comment type="caution">
    <text evidence="2">The sequence shown here is derived from an EMBL/GenBank/DDBJ whole genome shotgun (WGS) entry which is preliminary data.</text>
</comment>
<organism evidence="2 3">
    <name type="scientific">Sedimentibacter hydroxybenzoicus DSM 7310</name>
    <dbReference type="NCBI Taxonomy" id="1123245"/>
    <lineage>
        <taxon>Bacteria</taxon>
        <taxon>Bacillati</taxon>
        <taxon>Bacillota</taxon>
        <taxon>Tissierellia</taxon>
        <taxon>Sedimentibacter</taxon>
    </lineage>
</organism>
<evidence type="ECO:0000313" key="3">
    <source>
        <dbReference type="Proteomes" id="UP000611629"/>
    </source>
</evidence>
<evidence type="ECO:0000259" key="1">
    <source>
        <dbReference type="Pfam" id="PF03551"/>
    </source>
</evidence>
<dbReference type="SUPFAM" id="SSF46785">
    <property type="entry name" value="Winged helix' DNA-binding domain"/>
    <property type="match status" value="1"/>
</dbReference>
<feature type="domain" description="Transcription regulator PadR N-terminal" evidence="1">
    <location>
        <begin position="7"/>
        <end position="81"/>
    </location>
</feature>
<accession>A0A974GXJ2</accession>
<keyword evidence="3" id="KW-1185">Reference proteome</keyword>
<sequence length="184" mass="21461">MSINYAILGILSYKSMTGYDIKKVIQNSTFLYWSGNNNQVYKSLTELLNKGLVTNVVKHQEGSPTKKIYIISGEGLAALKEWMLSPSEPIEIKKPFLVQLAWSKQLNTDELNMMLDGYENQVRIQLLMEENQKQNPNILFNKSTPVETIIWSFINDNIRREYENELRWIQDLRKAIADITDERR</sequence>